<dbReference type="EMBL" id="AAZJ01000006">
    <property type="protein sequence ID" value="EDK13769.1"/>
    <property type="molecule type" value="Genomic_DNA"/>
</dbReference>
<dbReference type="GO" id="GO:0005886">
    <property type="term" value="C:plasma membrane"/>
    <property type="evidence" value="ECO:0007669"/>
    <property type="project" value="UniProtKB-SubCell"/>
</dbReference>
<evidence type="ECO:0000256" key="12">
    <source>
        <dbReference type="ARBA" id="ARBA00033708"/>
    </source>
</evidence>
<keyword evidence="7 14" id="KW-1133">Transmembrane helix</keyword>
<dbReference type="Proteomes" id="UP000005596">
    <property type="component" value="Unassembled WGS sequence"/>
</dbReference>
<feature type="transmembrane region" description="Helical" evidence="14">
    <location>
        <begin position="268"/>
        <end position="288"/>
    </location>
</feature>
<dbReference type="InterPro" id="IPR050277">
    <property type="entry name" value="Sodium:Solute_Symporter"/>
</dbReference>
<dbReference type="PANTHER" id="PTHR48086">
    <property type="entry name" value="SODIUM/PROLINE SYMPORTER-RELATED"/>
    <property type="match status" value="1"/>
</dbReference>
<feature type="transmembrane region" description="Helical" evidence="14">
    <location>
        <begin position="136"/>
        <end position="161"/>
    </location>
</feature>
<dbReference type="Pfam" id="PF00474">
    <property type="entry name" value="SSF"/>
    <property type="match status" value="1"/>
</dbReference>
<dbReference type="BioCyc" id="HINF375063:G119K-1235-MONOMER"/>
<dbReference type="InterPro" id="IPR038377">
    <property type="entry name" value="Na/Glc_symporter_sf"/>
</dbReference>
<proteinExistence type="inferred from homology"/>
<keyword evidence="14" id="KW-0997">Cell inner membrane</keyword>
<protein>
    <recommendedName>
        <fullName evidence="14">Sodium/proline symporter</fullName>
    </recommendedName>
    <alternativeName>
        <fullName evidence="14">Proline permease</fullName>
    </alternativeName>
</protein>
<evidence type="ECO:0000256" key="2">
    <source>
        <dbReference type="ARBA" id="ARBA00006434"/>
    </source>
</evidence>
<dbReference type="PROSITE" id="PS50283">
    <property type="entry name" value="NA_SOLUT_SYMP_3"/>
    <property type="match status" value="1"/>
</dbReference>
<evidence type="ECO:0000256" key="13">
    <source>
        <dbReference type="RuleBase" id="RU362091"/>
    </source>
</evidence>
<dbReference type="AlphaFoldDB" id="A4NYI9"/>
<evidence type="ECO:0000256" key="3">
    <source>
        <dbReference type="ARBA" id="ARBA00022448"/>
    </source>
</evidence>
<dbReference type="InterPro" id="IPR011851">
    <property type="entry name" value="Na/Pro_symporter"/>
</dbReference>
<dbReference type="Gene3D" id="1.20.1730.10">
    <property type="entry name" value="Sodium/glucose cotransporter"/>
    <property type="match status" value="1"/>
</dbReference>
<keyword evidence="4" id="KW-1003">Cell membrane</keyword>
<feature type="transmembrane region" description="Helical" evidence="14">
    <location>
        <begin position="182"/>
        <end position="202"/>
    </location>
</feature>
<dbReference type="GO" id="GO:0005298">
    <property type="term" value="F:proline:sodium symporter activity"/>
    <property type="evidence" value="ECO:0007669"/>
    <property type="project" value="UniProtKB-UniRule"/>
</dbReference>
<evidence type="ECO:0000313" key="16">
    <source>
        <dbReference type="Proteomes" id="UP000005596"/>
    </source>
</evidence>
<keyword evidence="14" id="KW-0029">Amino-acid transport</keyword>
<feature type="transmembrane region" description="Helical" evidence="14">
    <location>
        <begin position="240"/>
        <end position="256"/>
    </location>
</feature>
<evidence type="ECO:0000256" key="14">
    <source>
        <dbReference type="RuleBase" id="RU366012"/>
    </source>
</evidence>
<dbReference type="NCBIfam" id="TIGR00813">
    <property type="entry name" value="sss"/>
    <property type="match status" value="1"/>
</dbReference>
<keyword evidence="11 14" id="KW-0739">Sodium transport</keyword>
<feature type="transmembrane region" description="Helical" evidence="14">
    <location>
        <begin position="88"/>
        <end position="108"/>
    </location>
</feature>
<evidence type="ECO:0000256" key="4">
    <source>
        <dbReference type="ARBA" id="ARBA00022475"/>
    </source>
</evidence>
<evidence type="ECO:0000256" key="10">
    <source>
        <dbReference type="ARBA" id="ARBA00023136"/>
    </source>
</evidence>
<evidence type="ECO:0000256" key="9">
    <source>
        <dbReference type="ARBA" id="ARBA00023065"/>
    </source>
</evidence>
<name>A4NYI9_HAEIF</name>
<dbReference type="GO" id="GO:0015824">
    <property type="term" value="P:proline transport"/>
    <property type="evidence" value="ECO:0007669"/>
    <property type="project" value="UniProtKB-UniRule"/>
</dbReference>
<reference evidence="15 16" key="1">
    <citation type="journal article" date="2007" name="Genome Biol.">
        <title>Characterization and modeling of the Haemophilus influenzae core and supragenomes based on the complete genomic sequences of Rd and 12 clinical nontypeable strains.</title>
        <authorList>
            <person name="Hogg J.S."/>
            <person name="Hu F.Z."/>
            <person name="Janto B."/>
            <person name="Boissy R."/>
            <person name="Hayes J."/>
            <person name="Keefe R."/>
            <person name="Post J.C."/>
            <person name="Ehrlich G.D."/>
        </authorList>
    </citation>
    <scope>NUCLEOTIDE SEQUENCE [LARGE SCALE GENOMIC DNA]</scope>
    <source>
        <strain evidence="15 16">22.4-21</strain>
    </source>
</reference>
<dbReference type="CDD" id="cd11475">
    <property type="entry name" value="SLC5sbd_PutP"/>
    <property type="match status" value="1"/>
</dbReference>
<dbReference type="InterPro" id="IPR001734">
    <property type="entry name" value="Na/solute_symporter"/>
</dbReference>
<accession>A4NYI9</accession>
<feature type="transmembrane region" description="Helical" evidence="14">
    <location>
        <begin position="47"/>
        <end position="67"/>
    </location>
</feature>
<comment type="subcellular location">
    <subcellularLocation>
        <location evidence="14">Cell inner membrane</location>
        <topology evidence="14">Multi-pass membrane protein</topology>
    </subcellularLocation>
    <subcellularLocation>
        <location evidence="1">Cell membrane</location>
        <topology evidence="1">Multi-pass membrane protein</topology>
    </subcellularLocation>
</comment>
<evidence type="ECO:0000313" key="15">
    <source>
        <dbReference type="EMBL" id="EDK13769.1"/>
    </source>
</evidence>
<dbReference type="GO" id="GO:0031402">
    <property type="term" value="F:sodium ion binding"/>
    <property type="evidence" value="ECO:0007669"/>
    <property type="project" value="UniProtKB-UniRule"/>
</dbReference>
<evidence type="ECO:0000256" key="5">
    <source>
        <dbReference type="ARBA" id="ARBA00022692"/>
    </source>
</evidence>
<comment type="caution">
    <text evidence="14">Lacks conserved residue(s) required for the propagation of feature annotation.</text>
</comment>
<keyword evidence="3 14" id="KW-0813">Transport</keyword>
<dbReference type="InterPro" id="IPR018212">
    <property type="entry name" value="Na/solute_symporter_CS"/>
</dbReference>
<gene>
    <name evidence="15" type="ORF">CGSHiR3021_04672</name>
</gene>
<comment type="similarity">
    <text evidence="2 13">Belongs to the sodium:solute symporter (SSF) (TC 2.A.21) family.</text>
</comment>
<organism evidence="15 16">
    <name type="scientific">Haemophilus influenzae 22.4-21</name>
    <dbReference type="NCBI Taxonomy" id="375063"/>
    <lineage>
        <taxon>Bacteria</taxon>
        <taxon>Pseudomonadati</taxon>
        <taxon>Pseudomonadota</taxon>
        <taxon>Gammaproteobacteria</taxon>
        <taxon>Pasteurellales</taxon>
        <taxon>Pasteurellaceae</taxon>
        <taxon>Haemophilus</taxon>
    </lineage>
</organism>
<evidence type="ECO:0000256" key="1">
    <source>
        <dbReference type="ARBA" id="ARBA00004651"/>
    </source>
</evidence>
<sequence length="311" mass="33802">MIFALILTPVFVLLSFADTAQFSAVLEQAEAAINKDFTDLFTSTTPLGLLSLAAWGLGYFGQPHILARFMAADSVKSLIKARRISMGWMVLCLGGAIGIGLFAIPYFFANPAIAGTVNNEPEQVFIELAKLLFNPWIAGILLSAILAAVMSTLSAQLLISSSSITEDFYKGFIRPNASEKELVWLGRVMVLVIAALAIWIAQDENSKVLKLVEFAWAGFGSAFGPVVLFSLFWKRMTSSGAMAGMLVGAVTVFAWKEVAPADTDWFKVYEMIPGFAFASLAIIVISLLSNKPEQDILNTFDKAEKAYKEAK</sequence>
<dbReference type="PROSITE" id="PS00457">
    <property type="entry name" value="NA_SOLUT_SYMP_2"/>
    <property type="match status" value="1"/>
</dbReference>
<keyword evidence="6 14" id="KW-0769">Symport</keyword>
<evidence type="ECO:0000256" key="7">
    <source>
        <dbReference type="ARBA" id="ARBA00022989"/>
    </source>
</evidence>
<keyword evidence="8 14" id="KW-0915">Sodium</keyword>
<evidence type="ECO:0000256" key="8">
    <source>
        <dbReference type="ARBA" id="ARBA00023053"/>
    </source>
</evidence>
<evidence type="ECO:0000256" key="11">
    <source>
        <dbReference type="ARBA" id="ARBA00023201"/>
    </source>
</evidence>
<dbReference type="GO" id="GO:0015193">
    <property type="term" value="F:L-proline transmembrane transporter activity"/>
    <property type="evidence" value="ECO:0007669"/>
    <property type="project" value="TreeGrafter"/>
</dbReference>
<keyword evidence="9 14" id="KW-0406">Ion transport</keyword>
<keyword evidence="5 14" id="KW-0812">Transmembrane</keyword>
<comment type="catalytic activity">
    <reaction evidence="12">
        <text>L-proline(in) + Na(+)(in) = L-proline(out) + Na(+)(out)</text>
        <dbReference type="Rhea" id="RHEA:28967"/>
        <dbReference type="ChEBI" id="CHEBI:29101"/>
        <dbReference type="ChEBI" id="CHEBI:60039"/>
    </reaction>
</comment>
<evidence type="ECO:0000256" key="6">
    <source>
        <dbReference type="ARBA" id="ARBA00022847"/>
    </source>
</evidence>
<dbReference type="PANTHER" id="PTHR48086:SF3">
    <property type="entry name" value="SODIUM_PROLINE SYMPORTER"/>
    <property type="match status" value="1"/>
</dbReference>
<keyword evidence="10 14" id="KW-0472">Membrane</keyword>
<feature type="transmembrane region" description="Helical" evidence="14">
    <location>
        <begin position="214"/>
        <end position="233"/>
    </location>
</feature>
<comment type="function">
    <text evidence="14">Catalyzes the sodium-dependent uptake of extracellular L-proline.</text>
</comment>